<feature type="signal peptide" evidence="1">
    <location>
        <begin position="1"/>
        <end position="17"/>
    </location>
</feature>
<dbReference type="EMBL" id="VOBR01000004">
    <property type="protein sequence ID" value="TWP53078.1"/>
    <property type="molecule type" value="Genomic_DNA"/>
</dbReference>
<evidence type="ECO:0000313" key="5">
    <source>
        <dbReference type="Proteomes" id="UP000316639"/>
    </source>
</evidence>
<sequence>MKSLVVALVLAVVPVPAADVVPLPADKQAFGTARERSSPVWFTVGHQGLSEIFYPDLSTPATRETTLLVDGSPAESSRTEPADDRSLTFRQSLRGKGWTATVTYVTDPARATVLADVSLSSHRPVRVSVRHVPMKPTSVVVGDLRLDGVRNRHATFAVGFGDDARAVAEESLRRGFPAVARDYARGWHEYLSGLRRPRSADRRLYDTSVMVLAATEDKRNPGALIASPSFPWAFGFDRTIAPELGPYALVWPRDLYHVATAMIAAGDRGMADRALDFMLRRQQQPDGHLAQNTRVDGTPYWTSVQLDETAAPMLLAWQLGRTDQSTMDALRRAADFLVAHGPVTEQERWENQSGYSPATIASAVAGLVCYADLLRRTGQDGTAYLKVADEWQARVESWTVTRTGPFSKDPYYLRLTKDGRPDVGTRYNLGDNNPGDADQRAVVDPSFLELVRLGVKDASDPVVANSVAVVDQQLRVGRYWHRFTADGYGETADGRPWNINWPTPTRTHGRLWPIFSGERGEYELLLGRDARPRLRDIARTANSGRMLPEQVWETTFTGTTSATPLAWTHAQYVRLAWSIDAGRPVERPDVVACRYVSGVSSRPACR</sequence>
<dbReference type="GO" id="GO:0016757">
    <property type="term" value="F:glycosyltransferase activity"/>
    <property type="evidence" value="ECO:0007669"/>
    <property type="project" value="UniProtKB-ARBA"/>
</dbReference>
<accession>A0A563EZX6</accession>
<evidence type="ECO:0000259" key="2">
    <source>
        <dbReference type="Pfam" id="PF00723"/>
    </source>
</evidence>
<dbReference type="AlphaFoldDB" id="A0A563EZX6"/>
<dbReference type="Gene3D" id="1.50.10.10">
    <property type="match status" value="1"/>
</dbReference>
<feature type="domain" description="Glucodextranase N-terminal" evidence="3">
    <location>
        <begin position="24"/>
        <end position="127"/>
    </location>
</feature>
<organism evidence="4 5">
    <name type="scientific">Lentzea tibetensis</name>
    <dbReference type="NCBI Taxonomy" id="2591470"/>
    <lineage>
        <taxon>Bacteria</taxon>
        <taxon>Bacillati</taxon>
        <taxon>Actinomycetota</taxon>
        <taxon>Actinomycetes</taxon>
        <taxon>Pseudonocardiales</taxon>
        <taxon>Pseudonocardiaceae</taxon>
        <taxon>Lentzea</taxon>
    </lineage>
</organism>
<keyword evidence="1" id="KW-0732">Signal</keyword>
<dbReference type="SUPFAM" id="SSF48208">
    <property type="entry name" value="Six-hairpin glycosidases"/>
    <property type="match status" value="1"/>
</dbReference>
<dbReference type="InterPro" id="IPR014718">
    <property type="entry name" value="GH-type_carb-bd"/>
</dbReference>
<dbReference type="PANTHER" id="PTHR31616">
    <property type="entry name" value="TREHALASE"/>
    <property type="match status" value="1"/>
</dbReference>
<dbReference type="GO" id="GO:0004553">
    <property type="term" value="F:hydrolase activity, hydrolyzing O-glycosyl compounds"/>
    <property type="evidence" value="ECO:0007669"/>
    <property type="project" value="UniProtKB-ARBA"/>
</dbReference>
<feature type="domain" description="GH15-like" evidence="2">
    <location>
        <begin position="289"/>
        <end position="577"/>
    </location>
</feature>
<dbReference type="OrthoDB" id="9806081at2"/>
<gene>
    <name evidence="4" type="ORF">FKR81_08335</name>
</gene>
<proteinExistence type="predicted"/>
<dbReference type="GO" id="GO:0030246">
    <property type="term" value="F:carbohydrate binding"/>
    <property type="evidence" value="ECO:0007669"/>
    <property type="project" value="InterPro"/>
</dbReference>
<name>A0A563EZX6_9PSEU</name>
<evidence type="ECO:0000256" key="1">
    <source>
        <dbReference type="SAM" id="SignalP"/>
    </source>
</evidence>
<dbReference type="Proteomes" id="UP000316639">
    <property type="component" value="Unassembled WGS sequence"/>
</dbReference>
<dbReference type="SUPFAM" id="SSF74650">
    <property type="entry name" value="Galactose mutarotase-like"/>
    <property type="match status" value="1"/>
</dbReference>
<dbReference type="InterPro" id="IPR015220">
    <property type="entry name" value="Glucodextranase_N"/>
</dbReference>
<feature type="domain" description="Glucodextranase N-terminal" evidence="3">
    <location>
        <begin position="141"/>
        <end position="191"/>
    </location>
</feature>
<reference evidence="4 5" key="1">
    <citation type="submission" date="2019-07" db="EMBL/GenBank/DDBJ databases">
        <title>Lentzea xizangensis sp. nov., isolated from Qinghai-Tibetan Plateau Soils.</title>
        <authorList>
            <person name="Huang J."/>
        </authorList>
    </citation>
    <scope>NUCLEOTIDE SEQUENCE [LARGE SCALE GENOMIC DNA]</scope>
    <source>
        <strain evidence="4 5">FXJ1.1311</strain>
    </source>
</reference>
<keyword evidence="5" id="KW-1185">Reference proteome</keyword>
<dbReference type="Pfam" id="PF00723">
    <property type="entry name" value="Glyco_hydro_15"/>
    <property type="match status" value="2"/>
</dbReference>
<evidence type="ECO:0000313" key="4">
    <source>
        <dbReference type="EMBL" id="TWP53078.1"/>
    </source>
</evidence>
<dbReference type="GO" id="GO:0005975">
    <property type="term" value="P:carbohydrate metabolic process"/>
    <property type="evidence" value="ECO:0007669"/>
    <property type="project" value="InterPro"/>
</dbReference>
<dbReference type="Gene3D" id="2.70.98.10">
    <property type="match status" value="2"/>
</dbReference>
<dbReference type="RefSeq" id="WP_146350331.1">
    <property type="nucleotide sequence ID" value="NZ_VOBR01000004.1"/>
</dbReference>
<dbReference type="InterPro" id="IPR011013">
    <property type="entry name" value="Gal_mutarotase_sf_dom"/>
</dbReference>
<dbReference type="Pfam" id="PF09137">
    <property type="entry name" value="Glucodextran_N"/>
    <property type="match status" value="2"/>
</dbReference>
<protein>
    <recommendedName>
        <fullName evidence="6">Glucoamylase</fullName>
    </recommendedName>
</protein>
<dbReference type="PANTHER" id="PTHR31616:SF0">
    <property type="entry name" value="GLUCAN 1,4-ALPHA-GLUCOSIDASE"/>
    <property type="match status" value="1"/>
</dbReference>
<dbReference type="InterPro" id="IPR008928">
    <property type="entry name" value="6-hairpin_glycosidase_sf"/>
</dbReference>
<feature type="chain" id="PRO_5021922139" description="Glucoamylase" evidence="1">
    <location>
        <begin position="18"/>
        <end position="606"/>
    </location>
</feature>
<evidence type="ECO:0000259" key="3">
    <source>
        <dbReference type="Pfam" id="PF09137"/>
    </source>
</evidence>
<dbReference type="InterPro" id="IPR012341">
    <property type="entry name" value="6hp_glycosidase-like_sf"/>
</dbReference>
<feature type="domain" description="GH15-like" evidence="2">
    <location>
        <begin position="204"/>
        <end position="277"/>
    </location>
</feature>
<dbReference type="InterPro" id="IPR011613">
    <property type="entry name" value="GH15-like"/>
</dbReference>
<comment type="caution">
    <text evidence="4">The sequence shown here is derived from an EMBL/GenBank/DDBJ whole genome shotgun (WGS) entry which is preliminary data.</text>
</comment>
<evidence type="ECO:0008006" key="6">
    <source>
        <dbReference type="Google" id="ProtNLM"/>
    </source>
</evidence>